<protein>
    <recommendedName>
        <fullName evidence="3">DUF3846 domain-containing protein</fullName>
    </recommendedName>
</protein>
<dbReference type="EMBL" id="CP038797">
    <property type="protein sequence ID" value="QIV79510.1"/>
    <property type="molecule type" value="Genomic_DNA"/>
</dbReference>
<reference evidence="1 2" key="1">
    <citation type="submission" date="2019-04" db="EMBL/GenBank/DDBJ databases">
        <title>Draft, Whole-Genome Sequence of the Anthracene-degrading Mycobacterium frederiksbergense LB501T, Isolated from a Polycyclic Aromatic Hydrocarbon (PAH)-Contaminated Soil.</title>
        <authorList>
            <person name="Augelletti F."/>
        </authorList>
    </citation>
    <scope>NUCLEOTIDE SEQUENCE [LARGE SCALE GENOMIC DNA]</scope>
    <source>
        <strain evidence="1 2">LB 501T</strain>
        <plasmid evidence="1 2">unnamed1</plasmid>
    </source>
</reference>
<accession>A0A6H0RX26</accession>
<keyword evidence="2" id="KW-1185">Reference proteome</keyword>
<evidence type="ECO:0000313" key="2">
    <source>
        <dbReference type="Proteomes" id="UP000501849"/>
    </source>
</evidence>
<sequence length="169" mass="18319">MTTKTAHVFPQTGTDDTAARPDATAVDVGQALRIDVDGTIDTIDLTRAQDGSYGTAIGEAIGCRRYTITDVDAQTDMWIDDEGMPDLGDVEMVTATLNPLATLLLAEHREIYQPYFGVALFAGRDGERTTGLDAAHVMRLRTEAEAIASRPAHLEAFRQRVIAAVTRRA</sequence>
<dbReference type="Proteomes" id="UP000501849">
    <property type="component" value="Plasmid unnamed1"/>
</dbReference>
<evidence type="ECO:0008006" key="3">
    <source>
        <dbReference type="Google" id="ProtNLM"/>
    </source>
</evidence>
<evidence type="ECO:0000313" key="1">
    <source>
        <dbReference type="EMBL" id="QIV79510.1"/>
    </source>
</evidence>
<dbReference type="AlphaFoldDB" id="A0A6H0RX26"/>
<keyword evidence="1" id="KW-0614">Plasmid</keyword>
<organism evidence="1 2">
    <name type="scientific">Mycolicibacterium frederiksbergense</name>
    <dbReference type="NCBI Taxonomy" id="117567"/>
    <lineage>
        <taxon>Bacteria</taxon>
        <taxon>Bacillati</taxon>
        <taxon>Actinomycetota</taxon>
        <taxon>Actinomycetes</taxon>
        <taxon>Mycobacteriales</taxon>
        <taxon>Mycobacteriaceae</taxon>
        <taxon>Mycolicibacterium</taxon>
    </lineage>
</organism>
<geneLocation type="plasmid" evidence="1 2">
    <name>unnamed1</name>
</geneLocation>
<name>A0A6H0RX26_9MYCO</name>
<proteinExistence type="predicted"/>
<gene>
    <name evidence="1" type="ORF">EXE63_00210</name>
</gene>
<dbReference type="KEGG" id="mfre:EXE63_00210"/>
<dbReference type="RefSeq" id="WP_168140301.1">
    <property type="nucleotide sequence ID" value="NZ_CP038797.1"/>
</dbReference>